<evidence type="ECO:0000313" key="3">
    <source>
        <dbReference type="EMBL" id="EAY22774.1"/>
    </source>
</evidence>
<dbReference type="SMART" id="SM01026">
    <property type="entry name" value="Beach"/>
    <property type="match status" value="1"/>
</dbReference>
<dbReference type="PANTHER" id="PTHR13743:SF161">
    <property type="entry name" value="BEIGE_BEACH DOMAIN CONTAINING PROTEIN"/>
    <property type="match status" value="1"/>
</dbReference>
<dbReference type="VEuPathDB" id="TrichDB:TVAGG3_0267170"/>
<dbReference type="InterPro" id="IPR000409">
    <property type="entry name" value="BEACH_dom"/>
</dbReference>
<evidence type="ECO:0000313" key="4">
    <source>
        <dbReference type="Proteomes" id="UP000001542"/>
    </source>
</evidence>
<organism evidence="3 4">
    <name type="scientific">Trichomonas vaginalis (strain ATCC PRA-98 / G3)</name>
    <dbReference type="NCBI Taxonomy" id="412133"/>
    <lineage>
        <taxon>Eukaryota</taxon>
        <taxon>Metamonada</taxon>
        <taxon>Parabasalia</taxon>
        <taxon>Trichomonadida</taxon>
        <taxon>Trichomonadidae</taxon>
        <taxon>Trichomonas</taxon>
    </lineage>
</organism>
<dbReference type="SUPFAM" id="SSF50978">
    <property type="entry name" value="WD40 repeat-like"/>
    <property type="match status" value="1"/>
</dbReference>
<dbReference type="InterPro" id="IPR015943">
    <property type="entry name" value="WD40/YVTN_repeat-like_dom_sf"/>
</dbReference>
<dbReference type="Proteomes" id="UP000001542">
    <property type="component" value="Unassembled WGS sequence"/>
</dbReference>
<dbReference type="Gene3D" id="1.10.1540.10">
    <property type="entry name" value="BEACH domain"/>
    <property type="match status" value="1"/>
</dbReference>
<name>A2DAC6_TRIV3</name>
<dbReference type="PROSITE" id="PS50197">
    <property type="entry name" value="BEACH"/>
    <property type="match status" value="1"/>
</dbReference>
<dbReference type="PANTHER" id="PTHR13743">
    <property type="entry name" value="BEIGE/BEACH-RELATED"/>
    <property type="match status" value="1"/>
</dbReference>
<feature type="domain" description="BEACH-type PH" evidence="2">
    <location>
        <begin position="1734"/>
        <end position="1834"/>
    </location>
</feature>
<evidence type="ECO:0000259" key="2">
    <source>
        <dbReference type="PROSITE" id="PS51783"/>
    </source>
</evidence>
<dbReference type="PROSITE" id="PS51783">
    <property type="entry name" value="PH_BEACH"/>
    <property type="match status" value="1"/>
</dbReference>
<dbReference type="InterPro" id="IPR036372">
    <property type="entry name" value="BEACH_dom_sf"/>
</dbReference>
<reference evidence="3" key="2">
    <citation type="journal article" date="2007" name="Science">
        <title>Draft genome sequence of the sexually transmitted pathogen Trichomonas vaginalis.</title>
        <authorList>
            <person name="Carlton J.M."/>
            <person name="Hirt R.P."/>
            <person name="Silva J.C."/>
            <person name="Delcher A.L."/>
            <person name="Schatz M."/>
            <person name="Zhao Q."/>
            <person name="Wortman J.R."/>
            <person name="Bidwell S.L."/>
            <person name="Alsmark U.C.M."/>
            <person name="Besteiro S."/>
            <person name="Sicheritz-Ponten T."/>
            <person name="Noel C.J."/>
            <person name="Dacks J.B."/>
            <person name="Foster P.G."/>
            <person name="Simillion C."/>
            <person name="Van de Peer Y."/>
            <person name="Miranda-Saavedra D."/>
            <person name="Barton G.J."/>
            <person name="Westrop G.D."/>
            <person name="Mueller S."/>
            <person name="Dessi D."/>
            <person name="Fiori P.L."/>
            <person name="Ren Q."/>
            <person name="Paulsen I."/>
            <person name="Zhang H."/>
            <person name="Bastida-Corcuera F.D."/>
            <person name="Simoes-Barbosa A."/>
            <person name="Brown M.T."/>
            <person name="Hayes R.D."/>
            <person name="Mukherjee M."/>
            <person name="Okumura C.Y."/>
            <person name="Schneider R."/>
            <person name="Smith A.J."/>
            <person name="Vanacova S."/>
            <person name="Villalvazo M."/>
            <person name="Haas B.J."/>
            <person name="Pertea M."/>
            <person name="Feldblyum T.V."/>
            <person name="Utterback T.R."/>
            <person name="Shu C.L."/>
            <person name="Osoegawa K."/>
            <person name="de Jong P.J."/>
            <person name="Hrdy I."/>
            <person name="Horvathova L."/>
            <person name="Zubacova Z."/>
            <person name="Dolezal P."/>
            <person name="Malik S.B."/>
            <person name="Logsdon J.M. Jr."/>
            <person name="Henze K."/>
            <person name="Gupta A."/>
            <person name="Wang C.C."/>
            <person name="Dunne R.L."/>
            <person name="Upcroft J.A."/>
            <person name="Upcroft P."/>
            <person name="White O."/>
            <person name="Salzberg S.L."/>
            <person name="Tang P."/>
            <person name="Chiu C.-H."/>
            <person name="Lee Y.-S."/>
            <person name="Embley T.M."/>
            <person name="Coombs G.H."/>
            <person name="Mottram J.C."/>
            <person name="Tachezy J."/>
            <person name="Fraser-Liggett C.M."/>
            <person name="Johnson P.J."/>
        </authorList>
    </citation>
    <scope>NUCLEOTIDE SEQUENCE [LARGE SCALE GENOMIC DNA]</scope>
    <source>
        <strain evidence="3">G3</strain>
    </source>
</reference>
<protein>
    <submittedName>
        <fullName evidence="3">Beige/BEACH domain containing protein</fullName>
    </submittedName>
</protein>
<dbReference type="KEGG" id="tva:5468332"/>
<dbReference type="RefSeq" id="XP_001583760.1">
    <property type="nucleotide sequence ID" value="XM_001583710.1"/>
</dbReference>
<dbReference type="InParanoid" id="A2DAC6"/>
<dbReference type="SUPFAM" id="SSF49899">
    <property type="entry name" value="Concanavalin A-like lectins/glucanases"/>
    <property type="match status" value="1"/>
</dbReference>
<gene>
    <name evidence="3" type="ORF">TVAG_477030</name>
</gene>
<feature type="domain" description="BEACH" evidence="1">
    <location>
        <begin position="1842"/>
        <end position="2126"/>
    </location>
</feature>
<dbReference type="eggNOG" id="KOG1786">
    <property type="taxonomic scope" value="Eukaryota"/>
</dbReference>
<dbReference type="EMBL" id="DS113182">
    <property type="protein sequence ID" value="EAY22774.1"/>
    <property type="molecule type" value="Genomic_DNA"/>
</dbReference>
<evidence type="ECO:0000259" key="1">
    <source>
        <dbReference type="PROSITE" id="PS50197"/>
    </source>
</evidence>
<reference evidence="3" key="1">
    <citation type="submission" date="2006-10" db="EMBL/GenBank/DDBJ databases">
        <authorList>
            <person name="Amadeo P."/>
            <person name="Zhao Q."/>
            <person name="Wortman J."/>
            <person name="Fraser-Liggett C."/>
            <person name="Carlton J."/>
        </authorList>
    </citation>
    <scope>NUCLEOTIDE SEQUENCE</scope>
    <source>
        <strain evidence="3">G3</strain>
    </source>
</reference>
<dbReference type="SUPFAM" id="SSF50729">
    <property type="entry name" value="PH domain-like"/>
    <property type="match status" value="1"/>
</dbReference>
<dbReference type="CDD" id="cd06071">
    <property type="entry name" value="Beach"/>
    <property type="match status" value="1"/>
</dbReference>
<proteinExistence type="predicted"/>
<sequence>MNFRFLEFFKDPFFEILEFSIPKNIEELITNQDLLRIAELNPLPNINKAEIHAARLRFQEIHSYTTAMHMVEYLFPFFPESLEKINSLDFLDANEQLFCTAFILYSYNTWITLHEKTSSCDYLALLMKSLCKFINTSHLKLLKFAVVYLYAIYLTNGQYSDIESVFEFIEIVVNDDPSISRAVYYLYAQTLDKITDRNALTLTKFEKKLVNSFLKLIERTKNSDSQDAAFIIMKSISNPFFHLDFDTSEIFAHLSEQFNEAMASEFAVLSARSIIKVIEENDWDFPFLSDPIAERIDYKRSIVPVSFVFPKQQTFPDGFQITNPNIFTTDHVSNLECFSGLSTIIEYIAINMRNNSNIMELFVRFLSENLPFSTKYYFSLNFLVYTCNLLSRCTTNEHSFVKYFPIEKIFAPGIYCTIENCQNNILYEHTNQMRNAVFHIIIKEGFEAFDKFLGSLLTTPMIFAESMYRLSHYNQEIMKWVQSGPEFSKSISDFLLNLAIIRKDNITEANIAITSIFRSLLFFFSNPEIHSFFFQDSYFTSCFLSYIFDPNLVSFILNQVKVYMSTCDLSHSELGRSLTNIIGILCIGFPQKENVILVSKIIKIIHDVLLQKQTEVMTFESILTTVRVSALSHLSNTEECRQCFKSCIDLFIVSSKIVTLHNEDIIYFEEGYTKTFSADQYLSLFPKFVQLLAGEVRTNTEPNFIIKEPLVLRIMFNIYERYNQIPEICKYFDKICKFSKENCVICHQSEFDLFLVDKIIKYWTQKDERNTIVALFDLFSTIAEHISSAAVVYRYISLLCPIDNKLPPFYSMALDKLLVMFELIFKEPPKLISLQKKSKKKVTQTFIIGDEISFSFWMKVKKIEKDYYPLIFSCSDLKKHNFSLFVNSKSLSIGSEDSAFASLPYLQEKSWNFILVRILNSEIVELTINGNMSETIKLKENMKIQGETKFIFGGEISYSFTPKKPYVLGPFGVFNELKTFNISELETHGYIYMRRINAKPIMIYNEKLSKKKNNFISVLTTVCHVDIILPIFKNLALTYDDGNLCENHITYASELLVNFLLWSDDSENSCQNAFSIIGYLLESVDISYFSYEFYEHFFNILGTINYKPLKTEIIREILMNFSIWTRIQPSEQLLVYSHWSQFLINIYSENVFSFTNFSVFLSEILIYFRSKTDDNSLNGFTICKPSSEISLVEIRLILFQILQLFASHEFTYDEYLLLISSARAQNGTELFYELLKLILSLVNSQPSPLAKIQNHDLIFPLISLLKDADTYAVQGIVNIINNIYKNKIVSKPEISNCVNMMIRLTPKSAFNSDLAKYILFMLNYSKDFYPFFFWCLYNLKEFDQELFENGINLLQKKNISDFWYFIFLTKSDNDYLLETIISKYPENIKFSYINYLFTCEMLHLDTRKMEKFFISKLTDYLIEKNVSISDEAIVSKYLDIVEYFFFLNRKSLINKTLSDIFKLSEFKENFVENDEIIKEKDENNDVHERIFDVKNIQNNYFGLYLENDGKWNDYDIATKVIKLLAPVYQISHKILILLIYFVINYKETEGKDEYLKILAKISSISGLNPREKDIIDLINPKITEKTEEQIESFQRTVQDIGSNFVPLFNQILDEKKNSCKETINFIQKFVTFSIESTNDLWINYKKRFVEEWKNRKMITEKQWRYIWSILTIQKGPWEKENDKILHYKRDTTLCNYIPCKMKRNRNFDIHDDASFARDSGVSPQRNSMKKFSLKNFQNMTQQIPKEKIVIESSCVILTNTGEKHATISLLNTTVLFSHEKIPFTNFVYKDIVLLLPQLHLHLNTALEIFLENGKSLFIVFPTPEITKQFLRVFDQKLSENAKIETQKFLSNQTTKDWLDHKISNFEYILYLNMKSSRSFSVNSQYPIYPWVISNYETENLDLNDVKNYRNLSIPIGAVDEERLNDLKSGYEELEAMDPPGHLYSAGPICSLVLYLYLVRIEPFTTMHIEMQGGKFDQSERIFFSIPDLFRSVCHNRNDYRELIPEFYFMPEFLLNKDKFDLGKCANETGDVILPKWAKSPIDFVYQLRKALESDYVSQNLNEWIDLIFGYKQKSLEFNNLYKRELYEDIWTPELIQDQEQRGQIEAAKNYLGQIPHKLFTKPHPKREKISSQNLNSCKIAETKINSLYVNCIDGKMFYIIDSNNKCICYNSKTGERNEKYLEFDIKKVQNFLLFGSHRVICNIDKESYVIDIKTAEVMKLENHIKCANGNDLYLITISDENTLSFFDENTTLIKSYPIYRESARSCFVSSEFHLAVTAVNDGSIVLHSLEREINVTSMELGDFIPHQVIVTPYWGFICCFVSPKRCEKTVKTIVYLFSVNGEKIRETELSYEINNICSFRSRKGFDYIAISNSRGNVLVAEAFYLNFQKVELKRFARIVSISYDEDEQNLVCFTDNGEILYTPFSPN</sequence>
<dbReference type="InterPro" id="IPR023362">
    <property type="entry name" value="PH-BEACH_dom"/>
</dbReference>
<dbReference type="VEuPathDB" id="TrichDB:TVAG_477030"/>
<dbReference type="InterPro" id="IPR036322">
    <property type="entry name" value="WD40_repeat_dom_sf"/>
</dbReference>
<dbReference type="Pfam" id="PF02138">
    <property type="entry name" value="Beach"/>
    <property type="match status" value="1"/>
</dbReference>
<keyword evidence="4" id="KW-1185">Reference proteome</keyword>
<dbReference type="InterPro" id="IPR050865">
    <property type="entry name" value="BEACH_Domain"/>
</dbReference>
<dbReference type="SUPFAM" id="SSF81837">
    <property type="entry name" value="BEACH domain"/>
    <property type="match status" value="1"/>
</dbReference>
<dbReference type="SMR" id="A2DAC6"/>
<accession>A2DAC6</accession>
<dbReference type="InterPro" id="IPR013320">
    <property type="entry name" value="ConA-like_dom_sf"/>
</dbReference>
<dbReference type="OrthoDB" id="26681at2759"/>
<dbReference type="Gene3D" id="2.130.10.10">
    <property type="entry name" value="YVTN repeat-like/Quinoprotein amine dehydrogenase"/>
    <property type="match status" value="1"/>
</dbReference>